<feature type="domain" description="Protein kinase" evidence="1">
    <location>
        <begin position="272"/>
        <end position="524"/>
    </location>
</feature>
<evidence type="ECO:0000313" key="2">
    <source>
        <dbReference type="EMBL" id="HDP14980.1"/>
    </source>
</evidence>
<protein>
    <recommendedName>
        <fullName evidence="1">Protein kinase domain-containing protein</fullName>
    </recommendedName>
</protein>
<dbReference type="PROSITE" id="PS00108">
    <property type="entry name" value="PROTEIN_KINASE_ST"/>
    <property type="match status" value="1"/>
</dbReference>
<dbReference type="Pfam" id="PF00069">
    <property type="entry name" value="Pkinase"/>
    <property type="match status" value="1"/>
</dbReference>
<dbReference type="SUPFAM" id="SSF56112">
    <property type="entry name" value="Protein kinase-like (PK-like)"/>
    <property type="match status" value="1"/>
</dbReference>
<accession>A0A7C1CDG7</accession>
<dbReference type="SMART" id="SM00220">
    <property type="entry name" value="S_TKc"/>
    <property type="match status" value="1"/>
</dbReference>
<dbReference type="GO" id="GO:0004672">
    <property type="term" value="F:protein kinase activity"/>
    <property type="evidence" value="ECO:0007669"/>
    <property type="project" value="InterPro"/>
</dbReference>
<reference evidence="2" key="1">
    <citation type="journal article" date="2020" name="mSystems">
        <title>Genome- and Community-Level Interaction Insights into Carbon Utilization and Element Cycling Functions of Hydrothermarchaeota in Hydrothermal Sediment.</title>
        <authorList>
            <person name="Zhou Z."/>
            <person name="Liu Y."/>
            <person name="Xu W."/>
            <person name="Pan J."/>
            <person name="Luo Z.H."/>
            <person name="Li M."/>
        </authorList>
    </citation>
    <scope>NUCLEOTIDE SEQUENCE [LARGE SCALE GENOMIC DNA]</scope>
    <source>
        <strain evidence="2">SpSt-116</strain>
    </source>
</reference>
<organism evidence="2">
    <name type="scientific">Thermofilum adornatum</name>
    <dbReference type="NCBI Taxonomy" id="1365176"/>
    <lineage>
        <taxon>Archaea</taxon>
        <taxon>Thermoproteota</taxon>
        <taxon>Thermoprotei</taxon>
        <taxon>Thermofilales</taxon>
        <taxon>Thermofilaceae</taxon>
        <taxon>Thermofilum</taxon>
    </lineage>
</organism>
<dbReference type="Gene3D" id="1.10.510.10">
    <property type="entry name" value="Transferase(Phosphotransferase) domain 1"/>
    <property type="match status" value="1"/>
</dbReference>
<dbReference type="InterPro" id="IPR000719">
    <property type="entry name" value="Prot_kinase_dom"/>
</dbReference>
<evidence type="ECO:0000259" key="1">
    <source>
        <dbReference type="PROSITE" id="PS50011"/>
    </source>
</evidence>
<dbReference type="EMBL" id="DSAY01000076">
    <property type="protein sequence ID" value="HDP14980.1"/>
    <property type="molecule type" value="Genomic_DNA"/>
</dbReference>
<dbReference type="PANTHER" id="PTHR24362:SF309">
    <property type="entry name" value="PROTEIN KINASE DOMAIN-CONTAINING PROTEIN"/>
    <property type="match status" value="1"/>
</dbReference>
<proteinExistence type="predicted"/>
<sequence length="524" mass="59257">MLTSKNFCSVSVLLDWIFMKEIDSAGLSVFREKYTRLAELYGWKGNVYLLSIELWRLHKTLSKLPVDTSFYDESVKEMMSNGSNEKLIINFIKKARDSAESLLKRPGIDNVIGALRGKTFRNINELEKAISELAKEASKEKPRVSVDCLAERGEGKVSILIENPTPLPIEAIITLEGAVPLKSATGLKVSPRSIANWESRVFVHDKRVTARVTYKFPGIGIEGVVTVEAPVREVTGPLPSQLYMNRPIESLAKLPERVKYMRITVTYTVNGWRILGHLGEGGFFQVFLAEREGLKAALKIPKEICLVNGANIRFLTAGEISKKLIEEEVSILKKTKEIRETEHILHLVDFYESDIADVRTAMDTIEIPYIAIQYCPKGSLKDVAEQRVLSIREALIVALQVGKTLEKCYERSVFMKHGDIKPENILIDNEGRVVLTDFQTALRERLTQNIVGFTPHYYHPAPDSRADVYALGRVLFDLVSGLYENDTRNLPDQIRDIVVEARSEDPPTMEIFLEKIEKNLLKIH</sequence>
<dbReference type="InterPro" id="IPR011009">
    <property type="entry name" value="Kinase-like_dom_sf"/>
</dbReference>
<dbReference type="PROSITE" id="PS50011">
    <property type="entry name" value="PROTEIN_KINASE_DOM"/>
    <property type="match status" value="1"/>
</dbReference>
<dbReference type="AlphaFoldDB" id="A0A7C1CDG7"/>
<comment type="caution">
    <text evidence="2">The sequence shown here is derived from an EMBL/GenBank/DDBJ whole genome shotgun (WGS) entry which is preliminary data.</text>
</comment>
<dbReference type="GO" id="GO:0005524">
    <property type="term" value="F:ATP binding"/>
    <property type="evidence" value="ECO:0007669"/>
    <property type="project" value="InterPro"/>
</dbReference>
<name>A0A7C1CDG7_9CREN</name>
<dbReference type="PANTHER" id="PTHR24362">
    <property type="entry name" value="SERINE/THREONINE-PROTEIN KINASE NEK"/>
    <property type="match status" value="1"/>
</dbReference>
<gene>
    <name evidence="2" type="ORF">ENN26_04275</name>
</gene>
<dbReference type="InterPro" id="IPR008271">
    <property type="entry name" value="Ser/Thr_kinase_AS"/>
</dbReference>